<dbReference type="PANTHER" id="PTHR42756:SF1">
    <property type="entry name" value="TRANSCRIPTIONAL REPRESSOR OF EMRAB OPERON"/>
    <property type="match status" value="1"/>
</dbReference>
<dbReference type="SUPFAM" id="SSF46785">
    <property type="entry name" value="Winged helix' DNA-binding domain"/>
    <property type="match status" value="1"/>
</dbReference>
<evidence type="ECO:0000313" key="5">
    <source>
        <dbReference type="EMBL" id="KOO47260.1"/>
    </source>
</evidence>
<keyword evidence="1" id="KW-0805">Transcription regulation</keyword>
<dbReference type="PRINTS" id="PR00598">
    <property type="entry name" value="HTHMARR"/>
</dbReference>
<dbReference type="Proteomes" id="UP000036867">
    <property type="component" value="Unassembled WGS sequence"/>
</dbReference>
<dbReference type="Gene3D" id="1.10.10.10">
    <property type="entry name" value="Winged helix-like DNA-binding domain superfamily/Winged helix DNA-binding domain"/>
    <property type="match status" value="1"/>
</dbReference>
<gene>
    <name evidence="5" type="ORF">AMD00_21575</name>
</gene>
<keyword evidence="2" id="KW-0238">DNA-binding</keyword>
<dbReference type="PROSITE" id="PS50995">
    <property type="entry name" value="HTH_MARR_2"/>
    <property type="match status" value="1"/>
</dbReference>
<dbReference type="AlphaFoldDB" id="A0A0M0L853"/>
<proteinExistence type="predicted"/>
<dbReference type="InterPro" id="IPR036388">
    <property type="entry name" value="WH-like_DNA-bd_sf"/>
</dbReference>
<reference evidence="6" key="1">
    <citation type="submission" date="2015-08" db="EMBL/GenBank/DDBJ databases">
        <title>Fjat-10028 dsm 16317.</title>
        <authorList>
            <person name="Liu B."/>
            <person name="Wang J."/>
            <person name="Zhu Y."/>
            <person name="Liu G."/>
            <person name="Chen Q."/>
            <person name="Chen Z."/>
            <person name="Lan J."/>
            <person name="Che J."/>
            <person name="Ge C."/>
            <person name="Shi H."/>
            <person name="Pan Z."/>
            <person name="Liu X."/>
        </authorList>
    </citation>
    <scope>NUCLEOTIDE SEQUENCE [LARGE SCALE GENOMIC DNA]</scope>
    <source>
        <strain evidence="6">DSM 16317</strain>
    </source>
</reference>
<feature type="domain" description="HTH marR-type" evidence="4">
    <location>
        <begin position="4"/>
        <end position="135"/>
    </location>
</feature>
<dbReference type="Pfam" id="PF01047">
    <property type="entry name" value="MarR"/>
    <property type="match status" value="1"/>
</dbReference>
<sequence>MQPHQAFFHEYRMMYRPFINKLNVYLASHQLYSSQWAILRLLISEKSLTLVEISNSLNVEKPTTTRMIQKLIELDYVTTVPGKDKREKKVQLTSFGHDVCKDVQVTIEQFQLDALEGISVEEQIIVSKVLETVRNNLLK</sequence>
<evidence type="ECO:0000259" key="4">
    <source>
        <dbReference type="PROSITE" id="PS50995"/>
    </source>
</evidence>
<dbReference type="GeneID" id="301138693"/>
<evidence type="ECO:0000313" key="6">
    <source>
        <dbReference type="Proteomes" id="UP000036867"/>
    </source>
</evidence>
<dbReference type="InterPro" id="IPR000835">
    <property type="entry name" value="HTH_MarR-typ"/>
</dbReference>
<evidence type="ECO:0000256" key="1">
    <source>
        <dbReference type="ARBA" id="ARBA00023015"/>
    </source>
</evidence>
<name>A0A0M0L853_9BACL</name>
<comment type="caution">
    <text evidence="5">The sequence shown here is derived from an EMBL/GenBank/DDBJ whole genome shotgun (WGS) entry which is preliminary data.</text>
</comment>
<dbReference type="PATRIC" id="fig|263475.3.peg.114"/>
<dbReference type="InterPro" id="IPR036390">
    <property type="entry name" value="WH_DNA-bd_sf"/>
</dbReference>
<dbReference type="GO" id="GO:0003700">
    <property type="term" value="F:DNA-binding transcription factor activity"/>
    <property type="evidence" value="ECO:0007669"/>
    <property type="project" value="InterPro"/>
</dbReference>
<protein>
    <recommendedName>
        <fullName evidence="4">HTH marR-type domain-containing protein</fullName>
    </recommendedName>
</protein>
<dbReference type="EMBL" id="LILB01000009">
    <property type="protein sequence ID" value="KOO47260.1"/>
    <property type="molecule type" value="Genomic_DNA"/>
</dbReference>
<keyword evidence="3" id="KW-0804">Transcription</keyword>
<accession>A0A0M0L853</accession>
<dbReference type="PANTHER" id="PTHR42756">
    <property type="entry name" value="TRANSCRIPTIONAL REGULATOR, MARR"/>
    <property type="match status" value="1"/>
</dbReference>
<dbReference type="SMART" id="SM00347">
    <property type="entry name" value="HTH_MARR"/>
    <property type="match status" value="1"/>
</dbReference>
<keyword evidence="6" id="KW-1185">Reference proteome</keyword>
<evidence type="ECO:0000256" key="3">
    <source>
        <dbReference type="ARBA" id="ARBA00023163"/>
    </source>
</evidence>
<dbReference type="STRING" id="263475.AMD00_21575"/>
<organism evidence="5 6">
    <name type="scientific">Viridibacillus arvi</name>
    <dbReference type="NCBI Taxonomy" id="263475"/>
    <lineage>
        <taxon>Bacteria</taxon>
        <taxon>Bacillati</taxon>
        <taxon>Bacillota</taxon>
        <taxon>Bacilli</taxon>
        <taxon>Bacillales</taxon>
        <taxon>Caryophanaceae</taxon>
        <taxon>Viridibacillus</taxon>
    </lineage>
</organism>
<evidence type="ECO:0000256" key="2">
    <source>
        <dbReference type="ARBA" id="ARBA00023125"/>
    </source>
</evidence>
<dbReference type="RefSeq" id="WP_053419066.1">
    <property type="nucleotide sequence ID" value="NZ_JBCMHV010000024.1"/>
</dbReference>
<dbReference type="GO" id="GO:0003677">
    <property type="term" value="F:DNA binding"/>
    <property type="evidence" value="ECO:0007669"/>
    <property type="project" value="UniProtKB-KW"/>
</dbReference>